<accession>A0A806KE46</accession>
<reference evidence="1" key="1">
    <citation type="submission" date="2012-03" db="EMBL/GenBank/DDBJ databases">
        <title>Functional metagenomics reveals considerable lignocellulase gene clusters in the gut microbiome of a wood-feeding higher termite.</title>
        <authorList>
            <person name="Liu N."/>
        </authorList>
    </citation>
    <scope>NUCLEOTIDE SEQUENCE</scope>
</reference>
<sequence>MVLMDIETYSRREEELALTQRLSAAELARLSSAKDLNIDEFMQNMLEAITQGAKQKK</sequence>
<proteinExistence type="predicted"/>
<organism evidence="1">
    <name type="scientific">uncultured bacterium contig00019</name>
    <dbReference type="NCBI Taxonomy" id="1181510"/>
    <lineage>
        <taxon>Bacteria</taxon>
        <taxon>environmental samples</taxon>
    </lineage>
</organism>
<name>A0A806KE46_9BACT</name>
<evidence type="ECO:0000313" key="1">
    <source>
        <dbReference type="EMBL" id="AGS52907.1"/>
    </source>
</evidence>
<protein>
    <submittedName>
        <fullName evidence="1">Uncharacterized protein</fullName>
    </submittedName>
</protein>
<dbReference type="EMBL" id="JQ844216">
    <property type="protein sequence ID" value="AGS52907.1"/>
    <property type="molecule type" value="Genomic_DNA"/>
</dbReference>
<dbReference type="AlphaFoldDB" id="A0A806KE46"/>